<dbReference type="GO" id="GO:0005524">
    <property type="term" value="F:ATP binding"/>
    <property type="evidence" value="ECO:0007669"/>
    <property type="project" value="InterPro"/>
</dbReference>
<dbReference type="OrthoDB" id="1021445at2759"/>
<dbReference type="PANTHER" id="PTHR48011:SF51">
    <property type="entry name" value="PROTEIN KINASE SUPERFAMILY PROTEIN"/>
    <property type="match status" value="1"/>
</dbReference>
<dbReference type="GO" id="GO:0004672">
    <property type="term" value="F:protein kinase activity"/>
    <property type="evidence" value="ECO:0007669"/>
    <property type="project" value="InterPro"/>
</dbReference>
<dbReference type="PANTHER" id="PTHR48011">
    <property type="entry name" value="CCR4-NOT TRANSCRIPTIONAL COMPLEX SUBUNIT CAF120-RELATED"/>
    <property type="match status" value="1"/>
</dbReference>
<proteinExistence type="predicted"/>
<dbReference type="Pfam" id="PF00069">
    <property type="entry name" value="Pkinase"/>
    <property type="match status" value="1"/>
</dbReference>
<organism evidence="2 3">
    <name type="scientific">Hibiscus syriacus</name>
    <name type="common">Rose of Sharon</name>
    <dbReference type="NCBI Taxonomy" id="106335"/>
    <lineage>
        <taxon>Eukaryota</taxon>
        <taxon>Viridiplantae</taxon>
        <taxon>Streptophyta</taxon>
        <taxon>Embryophyta</taxon>
        <taxon>Tracheophyta</taxon>
        <taxon>Spermatophyta</taxon>
        <taxon>Magnoliopsida</taxon>
        <taxon>eudicotyledons</taxon>
        <taxon>Gunneridae</taxon>
        <taxon>Pentapetalae</taxon>
        <taxon>rosids</taxon>
        <taxon>malvids</taxon>
        <taxon>Malvales</taxon>
        <taxon>Malvaceae</taxon>
        <taxon>Malvoideae</taxon>
        <taxon>Hibiscus</taxon>
    </lineage>
</organism>
<dbReference type="SMART" id="SM00220">
    <property type="entry name" value="S_TKc"/>
    <property type="match status" value="1"/>
</dbReference>
<reference evidence="2" key="1">
    <citation type="submission" date="2019-09" db="EMBL/GenBank/DDBJ databases">
        <title>Draft genome information of white flower Hibiscus syriacus.</title>
        <authorList>
            <person name="Kim Y.-M."/>
        </authorList>
    </citation>
    <scope>NUCLEOTIDE SEQUENCE [LARGE SCALE GENOMIC DNA]</scope>
    <source>
        <strain evidence="2">YM2019G1</strain>
    </source>
</reference>
<dbReference type="InterPro" id="IPR011009">
    <property type="entry name" value="Kinase-like_dom_sf"/>
</dbReference>
<keyword evidence="3" id="KW-1185">Reference proteome</keyword>
<protein>
    <recommendedName>
        <fullName evidence="1">Protein kinase domain-containing protein</fullName>
    </recommendedName>
</protein>
<evidence type="ECO:0000259" key="1">
    <source>
        <dbReference type="PROSITE" id="PS50011"/>
    </source>
</evidence>
<gene>
    <name evidence="2" type="ORF">F3Y22_tig00110325pilonHSYRG00147</name>
</gene>
<dbReference type="InterPro" id="IPR052751">
    <property type="entry name" value="Plant_MAPKKK"/>
</dbReference>
<dbReference type="EMBL" id="VEPZ02000932">
    <property type="protein sequence ID" value="KAE8710303.1"/>
    <property type="molecule type" value="Genomic_DNA"/>
</dbReference>
<comment type="caution">
    <text evidence="2">The sequence shown here is derived from an EMBL/GenBank/DDBJ whole genome shotgun (WGS) entry which is preliminary data.</text>
</comment>
<dbReference type="Gene3D" id="1.10.510.10">
    <property type="entry name" value="Transferase(Phosphotransferase) domain 1"/>
    <property type="match status" value="2"/>
</dbReference>
<dbReference type="PROSITE" id="PS50011">
    <property type="entry name" value="PROTEIN_KINASE_DOM"/>
    <property type="match status" value="1"/>
</dbReference>
<dbReference type="GO" id="GO:0007165">
    <property type="term" value="P:signal transduction"/>
    <property type="evidence" value="ECO:0007669"/>
    <property type="project" value="TreeGrafter"/>
</dbReference>
<dbReference type="SUPFAM" id="SSF56112">
    <property type="entry name" value="Protein kinase-like (PK-like)"/>
    <property type="match status" value="1"/>
</dbReference>
<sequence length="217" mass="24192">MNLQFVKVKNIGEGSYAVVDLVKTINAVPRLLALKSSPSPSSSLRKEYQILRQFLCCTSIVQCYGDKFLSIDELEVEYDNNVFPEYASGGSLLDLIGKYGGRIPESAVRRYTKMILEGLYNLADFGSPKEPGEQDPKPGRGCVRGTAPYMSPESVKHGEITAALDKWSLGCVVREIMNGLNRWERPEIDPEDSATTNIAQGMYQIYPEICRWPGRNS</sequence>
<evidence type="ECO:0000313" key="2">
    <source>
        <dbReference type="EMBL" id="KAE8710303.1"/>
    </source>
</evidence>
<name>A0A6A3B273_HIBSY</name>
<dbReference type="AlphaFoldDB" id="A0A6A3B273"/>
<dbReference type="InterPro" id="IPR000719">
    <property type="entry name" value="Prot_kinase_dom"/>
</dbReference>
<feature type="domain" description="Protein kinase" evidence="1">
    <location>
        <begin position="5"/>
        <end position="217"/>
    </location>
</feature>
<evidence type="ECO:0000313" key="3">
    <source>
        <dbReference type="Proteomes" id="UP000436088"/>
    </source>
</evidence>
<dbReference type="Proteomes" id="UP000436088">
    <property type="component" value="Unassembled WGS sequence"/>
</dbReference>
<accession>A0A6A3B273</accession>